<protein>
    <recommendedName>
        <fullName evidence="4">Thiaminase-2/PQQC domain-containing protein</fullName>
    </recommendedName>
</protein>
<gene>
    <name evidence="2" type="ORF">ROS62_22255</name>
</gene>
<organism evidence="2 3">
    <name type="scientific">Streptomyces althioticus subsp. attaecolombicae</name>
    <dbReference type="NCBI Taxonomy" id="3075534"/>
    <lineage>
        <taxon>Bacteria</taxon>
        <taxon>Bacillati</taxon>
        <taxon>Actinomycetota</taxon>
        <taxon>Actinomycetes</taxon>
        <taxon>Kitasatosporales</taxon>
        <taxon>Streptomycetaceae</taxon>
        <taxon>Streptomyces</taxon>
        <taxon>Streptomyces althioticus group</taxon>
    </lineage>
</organism>
<reference evidence="2" key="1">
    <citation type="submission" date="2024-05" db="EMBL/GenBank/DDBJ databases">
        <title>30 novel species of actinomycetes from the DSMZ collection.</title>
        <authorList>
            <person name="Nouioui I."/>
        </authorList>
    </citation>
    <scope>NUCLEOTIDE SEQUENCE</scope>
    <source>
        <strain evidence="2">DSM 41972</strain>
    </source>
</reference>
<keyword evidence="3" id="KW-1185">Reference proteome</keyword>
<sequence length="114" mass="12316">MAGLRLPTRPTPPGRPSTPPPADAVLAVTANFSAWGGYCATITAALRTRYGFDDEACAFFDFFAGPAGEPDRAAERAVRAAPDTGRLDESRARAYGHLLRSYEALFWLTLERPA</sequence>
<dbReference type="EMBL" id="JAVSGH010000030">
    <property type="protein sequence ID" value="MDT3727454.1"/>
    <property type="molecule type" value="Genomic_DNA"/>
</dbReference>
<comment type="caution">
    <text evidence="2">The sequence shown here is derived from an EMBL/GenBank/DDBJ whole genome shotgun (WGS) entry which is preliminary data.</text>
</comment>
<feature type="compositionally biased region" description="Pro residues" evidence="1">
    <location>
        <begin position="9"/>
        <end position="22"/>
    </location>
</feature>
<dbReference type="SUPFAM" id="SSF48613">
    <property type="entry name" value="Heme oxygenase-like"/>
    <property type="match status" value="1"/>
</dbReference>
<evidence type="ECO:0000313" key="3">
    <source>
        <dbReference type="Proteomes" id="UP001181313"/>
    </source>
</evidence>
<name>A0ABU3I3G6_9ACTN</name>
<evidence type="ECO:0000256" key="1">
    <source>
        <dbReference type="SAM" id="MobiDB-lite"/>
    </source>
</evidence>
<dbReference type="RefSeq" id="WP_337675006.1">
    <property type="nucleotide sequence ID" value="NZ_JAVSGH010000030.1"/>
</dbReference>
<evidence type="ECO:0000313" key="2">
    <source>
        <dbReference type="EMBL" id="MDT3727454.1"/>
    </source>
</evidence>
<evidence type="ECO:0008006" key="4">
    <source>
        <dbReference type="Google" id="ProtNLM"/>
    </source>
</evidence>
<proteinExistence type="predicted"/>
<feature type="region of interest" description="Disordered" evidence="1">
    <location>
        <begin position="1"/>
        <end position="22"/>
    </location>
</feature>
<dbReference type="InterPro" id="IPR016084">
    <property type="entry name" value="Haem_Oase-like_multi-hlx"/>
</dbReference>
<accession>A0ABU3I3G6</accession>
<dbReference type="Proteomes" id="UP001181313">
    <property type="component" value="Unassembled WGS sequence"/>
</dbReference>